<dbReference type="GO" id="GO:0016209">
    <property type="term" value="F:antioxidant activity"/>
    <property type="evidence" value="ECO:0007669"/>
    <property type="project" value="InterPro"/>
</dbReference>
<dbReference type="Proteomes" id="UP000269708">
    <property type="component" value="Unassembled WGS sequence"/>
</dbReference>
<reference evidence="2 3" key="1">
    <citation type="submission" date="2018-11" db="EMBL/GenBank/DDBJ databases">
        <title>Genomic Encyclopedia of Type Strains, Phase IV (KMG-IV): sequencing the most valuable type-strain genomes for metagenomic binning, comparative biology and taxonomic classification.</title>
        <authorList>
            <person name="Goeker M."/>
        </authorList>
    </citation>
    <scope>NUCLEOTIDE SEQUENCE [LARGE SCALE GENOMIC DNA]</scope>
    <source>
        <strain evidence="2 3">DSM 25623</strain>
    </source>
</reference>
<dbReference type="PROSITE" id="PS51352">
    <property type="entry name" value="THIOREDOXIN_2"/>
    <property type="match status" value="1"/>
</dbReference>
<evidence type="ECO:0000259" key="1">
    <source>
        <dbReference type="PROSITE" id="PS51352"/>
    </source>
</evidence>
<evidence type="ECO:0000313" key="3">
    <source>
        <dbReference type="Proteomes" id="UP000269708"/>
    </source>
</evidence>
<dbReference type="PANTHER" id="PTHR42852:SF17">
    <property type="entry name" value="THIOREDOXIN-LIKE PROTEIN HI_1115"/>
    <property type="match status" value="1"/>
</dbReference>
<dbReference type="EMBL" id="RKQN01000003">
    <property type="protein sequence ID" value="RPE77128.1"/>
    <property type="molecule type" value="Genomic_DNA"/>
</dbReference>
<dbReference type="InterPro" id="IPR050553">
    <property type="entry name" value="Thioredoxin_ResA/DsbE_sf"/>
</dbReference>
<dbReference type="InterPro" id="IPR036249">
    <property type="entry name" value="Thioredoxin-like_sf"/>
</dbReference>
<dbReference type="AlphaFoldDB" id="A0A3N4V3R2"/>
<dbReference type="Pfam" id="PF00578">
    <property type="entry name" value="AhpC-TSA"/>
    <property type="match status" value="1"/>
</dbReference>
<comment type="caution">
    <text evidence="2">The sequence shown here is derived from an EMBL/GenBank/DDBJ whole genome shotgun (WGS) entry which is preliminary data.</text>
</comment>
<gene>
    <name evidence="2" type="ORF">EDC50_2387</name>
</gene>
<dbReference type="PANTHER" id="PTHR42852">
    <property type="entry name" value="THIOL:DISULFIDE INTERCHANGE PROTEIN DSBE"/>
    <property type="match status" value="1"/>
</dbReference>
<dbReference type="GO" id="GO:0016491">
    <property type="term" value="F:oxidoreductase activity"/>
    <property type="evidence" value="ECO:0007669"/>
    <property type="project" value="InterPro"/>
</dbReference>
<evidence type="ECO:0000313" key="2">
    <source>
        <dbReference type="EMBL" id="RPE77128.1"/>
    </source>
</evidence>
<dbReference type="Gene3D" id="3.40.30.10">
    <property type="entry name" value="Glutaredoxin"/>
    <property type="match status" value="1"/>
</dbReference>
<name>A0A3N4V3R2_9GAMM</name>
<accession>A0A3N4V3R2</accession>
<dbReference type="CDD" id="cd02966">
    <property type="entry name" value="TlpA_like_family"/>
    <property type="match status" value="1"/>
</dbReference>
<organism evidence="2 3">
    <name type="scientific">Vulcaniibacterium tengchongense</name>
    <dbReference type="NCBI Taxonomy" id="1273429"/>
    <lineage>
        <taxon>Bacteria</taxon>
        <taxon>Pseudomonadati</taxon>
        <taxon>Pseudomonadota</taxon>
        <taxon>Gammaproteobacteria</taxon>
        <taxon>Lysobacterales</taxon>
        <taxon>Lysobacteraceae</taxon>
        <taxon>Vulcaniibacterium</taxon>
    </lineage>
</organism>
<sequence length="195" mass="20971">MFALGAALLVATALVIALGLQVRQLRAEQRWLVERASQAYAGMYVPRVAATALDGSRHHLGQPRARSQVLFFFTTTCPYCRASLPLVGSIARQLEAASGGTAQMLGVALDDPAAAAAYAREHALPFPVVALRDRRTAMLFRARKVPLLLVVGADGRVRYARPGVLNSREGVTGVLTAVRGTEVPDARPNEKETRL</sequence>
<protein>
    <submittedName>
        <fullName evidence="2">Peroxiredoxin</fullName>
    </submittedName>
</protein>
<dbReference type="RefSeq" id="WP_123770708.1">
    <property type="nucleotide sequence ID" value="NZ_RKQN01000003.1"/>
</dbReference>
<dbReference type="OrthoDB" id="462848at2"/>
<feature type="domain" description="Thioredoxin" evidence="1">
    <location>
        <begin position="39"/>
        <end position="180"/>
    </location>
</feature>
<dbReference type="InterPro" id="IPR000866">
    <property type="entry name" value="AhpC/TSA"/>
</dbReference>
<proteinExistence type="predicted"/>
<dbReference type="InterPro" id="IPR013766">
    <property type="entry name" value="Thioredoxin_domain"/>
</dbReference>
<dbReference type="SUPFAM" id="SSF52833">
    <property type="entry name" value="Thioredoxin-like"/>
    <property type="match status" value="1"/>
</dbReference>
<keyword evidence="3" id="KW-1185">Reference proteome</keyword>